<name>A0A6J5M3F1_9CAUD</name>
<organism evidence="2">
    <name type="scientific">uncultured Caudovirales phage</name>
    <dbReference type="NCBI Taxonomy" id="2100421"/>
    <lineage>
        <taxon>Viruses</taxon>
        <taxon>Duplodnaviria</taxon>
        <taxon>Heunggongvirae</taxon>
        <taxon>Uroviricota</taxon>
        <taxon>Caudoviricetes</taxon>
        <taxon>Peduoviridae</taxon>
        <taxon>Maltschvirus</taxon>
        <taxon>Maltschvirus maltsch</taxon>
    </lineage>
</organism>
<reference evidence="2" key="1">
    <citation type="submission" date="2020-04" db="EMBL/GenBank/DDBJ databases">
        <authorList>
            <person name="Chiriac C."/>
            <person name="Salcher M."/>
            <person name="Ghai R."/>
            <person name="Kavagutti S V."/>
        </authorList>
    </citation>
    <scope>NUCLEOTIDE SEQUENCE</scope>
</reference>
<feature type="domain" description="Winged helix-turn-helix" evidence="1">
    <location>
        <begin position="4"/>
        <end position="59"/>
    </location>
</feature>
<dbReference type="Pfam" id="PF14090">
    <property type="entry name" value="HTH_39"/>
    <property type="match status" value="1"/>
</dbReference>
<dbReference type="InterPro" id="IPR055245">
    <property type="entry name" value="HTH_proteobacteria"/>
</dbReference>
<sequence length="64" mass="7197">MTDQKAQILQALKNGEVLTGLKGLRIAGTMKLATRIGELERAGHVINKDWTKLPTGKRVRIYYM</sequence>
<accession>A0A6J5M3F1</accession>
<evidence type="ECO:0000313" key="2">
    <source>
        <dbReference type="EMBL" id="CAB4141158.1"/>
    </source>
</evidence>
<dbReference type="EMBL" id="LR796387">
    <property type="protein sequence ID" value="CAB4141158.1"/>
    <property type="molecule type" value="Genomic_DNA"/>
</dbReference>
<proteinExistence type="predicted"/>
<gene>
    <name evidence="2" type="ORF">UFOVP412_54</name>
</gene>
<evidence type="ECO:0000259" key="1">
    <source>
        <dbReference type="Pfam" id="PF14090"/>
    </source>
</evidence>
<protein>
    <submittedName>
        <fullName evidence="2">Helix-turn-helix domain containing protein</fullName>
    </submittedName>
</protein>